<dbReference type="EMBL" id="CP049742">
    <property type="protein sequence ID" value="QPC48300.1"/>
    <property type="molecule type" value="Genomic_DNA"/>
</dbReference>
<dbReference type="Gene3D" id="1.20.120.450">
    <property type="entry name" value="dinb family like domain"/>
    <property type="match status" value="1"/>
</dbReference>
<feature type="domain" description="DinB-like" evidence="1">
    <location>
        <begin position="2"/>
        <end position="122"/>
    </location>
</feature>
<evidence type="ECO:0000259" key="1">
    <source>
        <dbReference type="Pfam" id="PF12867"/>
    </source>
</evidence>
<proteinExistence type="predicted"/>
<organism evidence="2 3">
    <name type="scientific">Mangrovibacillus cuniculi</name>
    <dbReference type="NCBI Taxonomy" id="2593652"/>
    <lineage>
        <taxon>Bacteria</taxon>
        <taxon>Bacillati</taxon>
        <taxon>Bacillota</taxon>
        <taxon>Bacilli</taxon>
        <taxon>Bacillales</taxon>
        <taxon>Bacillaceae</taxon>
        <taxon>Mangrovibacillus</taxon>
    </lineage>
</organism>
<evidence type="ECO:0000313" key="2">
    <source>
        <dbReference type="EMBL" id="QPC48300.1"/>
    </source>
</evidence>
<keyword evidence="3" id="KW-1185">Reference proteome</keyword>
<dbReference type="Proteomes" id="UP000593626">
    <property type="component" value="Chromosome"/>
</dbReference>
<protein>
    <submittedName>
        <fullName evidence="2">DinB family protein</fullName>
    </submittedName>
</protein>
<dbReference type="AlphaFoldDB" id="A0A7S8CE39"/>
<sequence>MKTIPNEITNKIPPGHKNNILWNAGHILVGWDNTIYTIIGEARKLDPSYHLMFPRGTSPKEWTGNPPSLNEIIELLESQISNMEVACKGKLKTPLKQSFLGMETVEEMILFHMNHENFHMGIVKGMRQALGVVDEI</sequence>
<reference evidence="2 3" key="1">
    <citation type="submission" date="2019-07" db="EMBL/GenBank/DDBJ databases">
        <title>Genome sequence of 2 isolates from Red Sea Mangroves.</title>
        <authorList>
            <person name="Sefrji F."/>
            <person name="Michoud G."/>
            <person name="Merlino G."/>
            <person name="Daffonchio D."/>
        </authorList>
    </citation>
    <scope>NUCLEOTIDE SEQUENCE [LARGE SCALE GENOMIC DNA]</scope>
    <source>
        <strain evidence="2 3">R1DC41</strain>
    </source>
</reference>
<name>A0A7S8CE39_9BACI</name>
<gene>
    <name evidence="2" type="ORF">G8O30_00480</name>
</gene>
<dbReference type="Pfam" id="PF12867">
    <property type="entry name" value="DinB_2"/>
    <property type="match status" value="1"/>
</dbReference>
<accession>A0A7S8CE39</accession>
<dbReference type="InterPro" id="IPR024775">
    <property type="entry name" value="DinB-like"/>
</dbReference>
<dbReference type="SUPFAM" id="SSF109854">
    <property type="entry name" value="DinB/YfiT-like putative metalloenzymes"/>
    <property type="match status" value="1"/>
</dbReference>
<dbReference type="InterPro" id="IPR034660">
    <property type="entry name" value="DinB/YfiT-like"/>
</dbReference>
<dbReference type="KEGG" id="mcui:G8O30_00480"/>
<evidence type="ECO:0000313" key="3">
    <source>
        <dbReference type="Proteomes" id="UP000593626"/>
    </source>
</evidence>